<dbReference type="PROSITE" id="PS50404">
    <property type="entry name" value="GST_NTER"/>
    <property type="match status" value="1"/>
</dbReference>
<dbReference type="InterPro" id="IPR036249">
    <property type="entry name" value="Thioredoxin-like_sf"/>
</dbReference>
<evidence type="ECO:0000313" key="5">
    <source>
        <dbReference type="Proteomes" id="UP000054350"/>
    </source>
</evidence>
<gene>
    <name evidence="4" type="ORF">AMAG_15084</name>
</gene>
<reference evidence="4 5" key="1">
    <citation type="submission" date="2009-11" db="EMBL/GenBank/DDBJ databases">
        <title>Annotation of Allomyces macrogynus ATCC 38327.</title>
        <authorList>
            <consortium name="The Broad Institute Genome Sequencing Platform"/>
            <person name="Russ C."/>
            <person name="Cuomo C."/>
            <person name="Burger G."/>
            <person name="Gray M.W."/>
            <person name="Holland P.W.H."/>
            <person name="King N."/>
            <person name="Lang F.B.F."/>
            <person name="Roger A.J."/>
            <person name="Ruiz-Trillo I."/>
            <person name="Young S.K."/>
            <person name="Zeng Q."/>
            <person name="Gargeya S."/>
            <person name="Fitzgerald M."/>
            <person name="Haas B."/>
            <person name="Abouelleil A."/>
            <person name="Alvarado L."/>
            <person name="Arachchi H.M."/>
            <person name="Berlin A."/>
            <person name="Chapman S.B."/>
            <person name="Gearin G."/>
            <person name="Goldberg J."/>
            <person name="Griggs A."/>
            <person name="Gujja S."/>
            <person name="Hansen M."/>
            <person name="Heiman D."/>
            <person name="Howarth C."/>
            <person name="Larimer J."/>
            <person name="Lui A."/>
            <person name="MacDonald P.J.P."/>
            <person name="McCowen C."/>
            <person name="Montmayeur A."/>
            <person name="Murphy C."/>
            <person name="Neiman D."/>
            <person name="Pearson M."/>
            <person name="Priest M."/>
            <person name="Roberts A."/>
            <person name="Saif S."/>
            <person name="Shea T."/>
            <person name="Sisk P."/>
            <person name="Stolte C."/>
            <person name="Sykes S."/>
            <person name="Wortman J."/>
            <person name="Nusbaum C."/>
            <person name="Birren B."/>
        </authorList>
    </citation>
    <scope>NUCLEOTIDE SEQUENCE [LARGE SCALE GENOMIC DNA]</scope>
    <source>
        <strain evidence="4 5">ATCC 38327</strain>
    </source>
</reference>
<dbReference type="STRING" id="578462.A0A0L0T5Z1"/>
<dbReference type="AlphaFoldDB" id="A0A0L0T5Z1"/>
<protein>
    <submittedName>
        <fullName evidence="4">Maleylacetoacetate isomerase</fullName>
    </submittedName>
</protein>
<reference evidence="5" key="2">
    <citation type="submission" date="2009-11" db="EMBL/GenBank/DDBJ databases">
        <title>The Genome Sequence of Allomyces macrogynus strain ATCC 38327.</title>
        <authorList>
            <consortium name="The Broad Institute Genome Sequencing Platform"/>
            <person name="Russ C."/>
            <person name="Cuomo C."/>
            <person name="Shea T."/>
            <person name="Young S.K."/>
            <person name="Zeng Q."/>
            <person name="Koehrsen M."/>
            <person name="Haas B."/>
            <person name="Borodovsky M."/>
            <person name="Guigo R."/>
            <person name="Alvarado L."/>
            <person name="Berlin A."/>
            <person name="Borenstein D."/>
            <person name="Chen Z."/>
            <person name="Engels R."/>
            <person name="Freedman E."/>
            <person name="Gellesch M."/>
            <person name="Goldberg J."/>
            <person name="Griggs A."/>
            <person name="Gujja S."/>
            <person name="Heiman D."/>
            <person name="Hepburn T."/>
            <person name="Howarth C."/>
            <person name="Jen D."/>
            <person name="Larson L."/>
            <person name="Lewis B."/>
            <person name="Mehta T."/>
            <person name="Park D."/>
            <person name="Pearson M."/>
            <person name="Roberts A."/>
            <person name="Saif S."/>
            <person name="Shenoy N."/>
            <person name="Sisk P."/>
            <person name="Stolte C."/>
            <person name="Sykes S."/>
            <person name="Walk T."/>
            <person name="White J."/>
            <person name="Yandava C."/>
            <person name="Burger G."/>
            <person name="Gray M.W."/>
            <person name="Holland P.W.H."/>
            <person name="King N."/>
            <person name="Lang F.B.F."/>
            <person name="Roger A.J."/>
            <person name="Ruiz-Trillo I."/>
            <person name="Lander E."/>
            <person name="Nusbaum C."/>
        </authorList>
    </citation>
    <scope>NUCLEOTIDE SEQUENCE [LARGE SCALE GENOMIC DNA]</scope>
    <source>
        <strain evidence="5">ATCC 38327</strain>
    </source>
</reference>
<dbReference type="Pfam" id="PF13409">
    <property type="entry name" value="GST_N_2"/>
    <property type="match status" value="1"/>
</dbReference>
<accession>A0A0L0T5Z1</accession>
<comment type="similarity">
    <text evidence="1">Belongs to the GST superfamily. Zeta family.</text>
</comment>
<dbReference type="Gene3D" id="1.20.1050.10">
    <property type="match status" value="1"/>
</dbReference>
<dbReference type="GO" id="GO:0004364">
    <property type="term" value="F:glutathione transferase activity"/>
    <property type="evidence" value="ECO:0007669"/>
    <property type="project" value="TreeGrafter"/>
</dbReference>
<dbReference type="CDD" id="cd03191">
    <property type="entry name" value="GST_C_Zeta"/>
    <property type="match status" value="1"/>
</dbReference>
<evidence type="ECO:0000259" key="2">
    <source>
        <dbReference type="PROSITE" id="PS50404"/>
    </source>
</evidence>
<keyword evidence="5" id="KW-1185">Reference proteome</keyword>
<dbReference type="SUPFAM" id="SSF52833">
    <property type="entry name" value="Thioredoxin-like"/>
    <property type="match status" value="1"/>
</dbReference>
<dbReference type="SFLD" id="SFLDG00358">
    <property type="entry name" value="Main_(cytGST)"/>
    <property type="match status" value="1"/>
</dbReference>
<dbReference type="PANTHER" id="PTHR42673">
    <property type="entry name" value="MALEYLACETOACETATE ISOMERASE"/>
    <property type="match status" value="1"/>
</dbReference>
<dbReference type="InterPro" id="IPR004045">
    <property type="entry name" value="Glutathione_S-Trfase_N"/>
</dbReference>
<dbReference type="GO" id="GO:0005739">
    <property type="term" value="C:mitochondrion"/>
    <property type="evidence" value="ECO:0007669"/>
    <property type="project" value="TreeGrafter"/>
</dbReference>
<dbReference type="InterPro" id="IPR034333">
    <property type="entry name" value="GST_Zeta_N"/>
</dbReference>
<evidence type="ECO:0000259" key="3">
    <source>
        <dbReference type="PROSITE" id="PS50405"/>
    </source>
</evidence>
<keyword evidence="4" id="KW-0413">Isomerase</keyword>
<dbReference type="VEuPathDB" id="FungiDB:AMAG_15084"/>
<feature type="domain" description="GST N-terminal" evidence="2">
    <location>
        <begin position="10"/>
        <end position="91"/>
    </location>
</feature>
<dbReference type="SUPFAM" id="SSF47616">
    <property type="entry name" value="GST C-terminal domain-like"/>
    <property type="match status" value="1"/>
</dbReference>
<dbReference type="GO" id="GO:0006749">
    <property type="term" value="P:glutathione metabolic process"/>
    <property type="evidence" value="ECO:0007669"/>
    <property type="project" value="TreeGrafter"/>
</dbReference>
<dbReference type="GO" id="GO:0006559">
    <property type="term" value="P:L-phenylalanine catabolic process"/>
    <property type="evidence" value="ECO:0007669"/>
    <property type="project" value="TreeGrafter"/>
</dbReference>
<dbReference type="OrthoDB" id="202840at2759"/>
<evidence type="ECO:0000313" key="4">
    <source>
        <dbReference type="EMBL" id="KNE70106.1"/>
    </source>
</evidence>
<evidence type="ECO:0000256" key="1">
    <source>
        <dbReference type="ARBA" id="ARBA00010007"/>
    </source>
</evidence>
<feature type="domain" description="GST C-terminal" evidence="3">
    <location>
        <begin position="96"/>
        <end position="218"/>
    </location>
</feature>
<dbReference type="PROSITE" id="PS50405">
    <property type="entry name" value="GST_CTER"/>
    <property type="match status" value="1"/>
</dbReference>
<dbReference type="InterPro" id="IPR010987">
    <property type="entry name" value="Glutathione-S-Trfase_C-like"/>
</dbReference>
<dbReference type="FunFam" id="1.20.1050.10:FF:000010">
    <property type="entry name" value="Maleylacetoacetate isomerase isoform 1"/>
    <property type="match status" value="1"/>
</dbReference>
<sequence length="225" mass="24678">MASNAPTASDKPVLHTYFRSSCSWRVRIALNHKQIDYTPSYVNLLKGEQKSDQYAATNPGKLLPTLEIDGNVLTQSVAILEYLEETRPQHPLLPADAAGRAHVRALVNAIACDIQPFGNLRVQQYYSTEAEQKLAWGRHWTTLGFVAVEAAIAKRGGKYCYGDSVTLADVCLFPQVYNAGRFGVDMTQFPSIVRVVENLQKLDAFVQSAPEAQPDCPPAIAAAAK</sequence>
<dbReference type="Proteomes" id="UP000054350">
    <property type="component" value="Unassembled WGS sequence"/>
</dbReference>
<dbReference type="eggNOG" id="KOG0868">
    <property type="taxonomic scope" value="Eukaryota"/>
</dbReference>
<dbReference type="CDD" id="cd03042">
    <property type="entry name" value="GST_N_Zeta"/>
    <property type="match status" value="1"/>
</dbReference>
<dbReference type="OMA" id="VYNAHRF"/>
<dbReference type="SFLD" id="SFLDS00019">
    <property type="entry name" value="Glutathione_Transferase_(cytos"/>
    <property type="match status" value="1"/>
</dbReference>
<dbReference type="InterPro" id="IPR036282">
    <property type="entry name" value="Glutathione-S-Trfase_C_sf"/>
</dbReference>
<dbReference type="EMBL" id="GG745364">
    <property type="protein sequence ID" value="KNE70106.1"/>
    <property type="molecule type" value="Genomic_DNA"/>
</dbReference>
<proteinExistence type="inferred from homology"/>
<name>A0A0L0T5Z1_ALLM3</name>
<dbReference type="InterPro" id="IPR005955">
    <property type="entry name" value="GST_Zeta"/>
</dbReference>
<dbReference type="InterPro" id="IPR034330">
    <property type="entry name" value="GST_Zeta_C"/>
</dbReference>
<dbReference type="InterPro" id="IPR040079">
    <property type="entry name" value="Glutathione_S-Trfase"/>
</dbReference>
<dbReference type="GO" id="GO:0016034">
    <property type="term" value="F:maleylacetoacetate isomerase activity"/>
    <property type="evidence" value="ECO:0007669"/>
    <property type="project" value="TreeGrafter"/>
</dbReference>
<dbReference type="NCBIfam" id="TIGR01262">
    <property type="entry name" value="maiA"/>
    <property type="match status" value="1"/>
</dbReference>
<organism evidence="4 5">
    <name type="scientific">Allomyces macrogynus (strain ATCC 38327)</name>
    <name type="common">Allomyces javanicus var. macrogynus</name>
    <dbReference type="NCBI Taxonomy" id="578462"/>
    <lineage>
        <taxon>Eukaryota</taxon>
        <taxon>Fungi</taxon>
        <taxon>Fungi incertae sedis</taxon>
        <taxon>Blastocladiomycota</taxon>
        <taxon>Blastocladiomycetes</taxon>
        <taxon>Blastocladiales</taxon>
        <taxon>Blastocladiaceae</taxon>
        <taxon>Allomyces</taxon>
    </lineage>
</organism>
<dbReference type="Gene3D" id="3.40.30.10">
    <property type="entry name" value="Glutaredoxin"/>
    <property type="match status" value="1"/>
</dbReference>
<dbReference type="PANTHER" id="PTHR42673:SF4">
    <property type="entry name" value="MALEYLACETOACETATE ISOMERASE"/>
    <property type="match status" value="1"/>
</dbReference>